<proteinExistence type="predicted"/>
<dbReference type="RefSeq" id="WP_310839532.1">
    <property type="nucleotide sequence ID" value="NZ_JAVLSJ010000001.1"/>
</dbReference>
<accession>A0ABU2EG47</accession>
<organism evidence="3 4">
    <name type="scientific">Herbaspirillum huttiense subsp. lycopersici</name>
    <dbReference type="NCBI Taxonomy" id="3074428"/>
    <lineage>
        <taxon>Bacteria</taxon>
        <taxon>Pseudomonadati</taxon>
        <taxon>Pseudomonadota</taxon>
        <taxon>Betaproteobacteria</taxon>
        <taxon>Burkholderiales</taxon>
        <taxon>Oxalobacteraceae</taxon>
        <taxon>Herbaspirillum</taxon>
    </lineage>
</organism>
<dbReference type="Proteomes" id="UP001246576">
    <property type="component" value="Unassembled WGS sequence"/>
</dbReference>
<feature type="coiled-coil region" evidence="1">
    <location>
        <begin position="268"/>
        <end position="305"/>
    </location>
</feature>
<feature type="domain" description="Rad50/SbcC-type AAA" evidence="2">
    <location>
        <begin position="5"/>
        <end position="200"/>
    </location>
</feature>
<dbReference type="Pfam" id="PF13476">
    <property type="entry name" value="AAA_23"/>
    <property type="match status" value="1"/>
</dbReference>
<dbReference type="InterPro" id="IPR038729">
    <property type="entry name" value="Rad50/SbcC_AAA"/>
</dbReference>
<keyword evidence="4" id="KW-1185">Reference proteome</keyword>
<dbReference type="SUPFAM" id="SSF52540">
    <property type="entry name" value="P-loop containing nucleoside triphosphate hydrolases"/>
    <property type="match status" value="1"/>
</dbReference>
<feature type="coiled-coil region" evidence="1">
    <location>
        <begin position="165"/>
        <end position="223"/>
    </location>
</feature>
<keyword evidence="1" id="KW-0175">Coiled coil</keyword>
<comment type="caution">
    <text evidence="3">The sequence shown here is derived from an EMBL/GenBank/DDBJ whole genome shotgun (WGS) entry which is preliminary data.</text>
</comment>
<evidence type="ECO:0000256" key="1">
    <source>
        <dbReference type="SAM" id="Coils"/>
    </source>
</evidence>
<evidence type="ECO:0000259" key="2">
    <source>
        <dbReference type="Pfam" id="PF13476"/>
    </source>
</evidence>
<name>A0ABU2EG47_9BURK</name>
<gene>
    <name evidence="3" type="ORF">RI048_02680</name>
</gene>
<dbReference type="PANTHER" id="PTHR32114:SF2">
    <property type="entry name" value="ABC TRANSPORTER ABCH.3"/>
    <property type="match status" value="1"/>
</dbReference>
<dbReference type="Gene3D" id="3.40.50.300">
    <property type="entry name" value="P-loop containing nucleotide triphosphate hydrolases"/>
    <property type="match status" value="2"/>
</dbReference>
<dbReference type="EMBL" id="JAVLSJ010000001">
    <property type="protein sequence ID" value="MDR9847112.1"/>
    <property type="molecule type" value="Genomic_DNA"/>
</dbReference>
<sequence>MDFGKLIIRNFCTIGSAEVDLSKRGLVLIQGENADDTSAKSNGAGKSTIVDSLNWAIYGVTARGLTGDGVVNRTAKKDTEVSVELDDDGTRYRITRYRKHKVHKNQLFAVKITPAGEVDLSKGTDKETQEVVNKILGCSLDVFNGAIYAGQEKMADLPAMTDKQLKLLIEEAAGVEELAAAYQEASRLALAAEKDHDAVRQRLSMLTATLAAKRAELVTAEAEHATFETGRKDRARDELVKAKPVQDKIGEIDTAIARFDEPALTTRKGELEAELKSHRDQADKLAALEVKLREVSDRKARFESTLGHMKGALKIAEEHLADVGKRVGTPCGECGKAYCEEDLHTVRGMREDQVASSKAQLLKTAQGTKTALLEHAAALKEVEDFKAGMTDVSSATAELSSINNSLNQLAALRLGRAQVEASMHKFKEAARQRMVEANPHDAVITAKKGEISSTEASIATVTLEADEAEQKAQLYADAAKVFGPAGVRAHILDTVTPYLNERTAEYLGTLSDGNIHAIWSTLAKTAKGDLKEKFNIEVTHDQGGESFAAISGGEKRKVRIATNLALQDMVASRAEKPINLWIGDEIDLALDEFGLERLMTVLDAKAKERGTVLVISHNSLADWIDNVITVRKEKGVSSVSGATVSTF</sequence>
<reference evidence="3" key="1">
    <citation type="submission" date="2023-09" db="EMBL/GenBank/DDBJ databases">
        <title>Description of first Herbaspirillum huttiense subsp. nephrolepsisexaltata and Herbaspirillum huttiense subsp. lycopersicon.</title>
        <authorList>
            <person name="Poudel M."/>
            <person name="Sharma A."/>
            <person name="Goss E."/>
            <person name="Tapia J.H."/>
            <person name="Harmon C.M."/>
            <person name="Jones J.B."/>
        </authorList>
    </citation>
    <scope>NUCLEOTIDE SEQUENCE</scope>
    <source>
        <strain evidence="3">SE1</strain>
    </source>
</reference>
<evidence type="ECO:0000313" key="3">
    <source>
        <dbReference type="EMBL" id="MDR9847112.1"/>
    </source>
</evidence>
<evidence type="ECO:0000313" key="4">
    <source>
        <dbReference type="Proteomes" id="UP001246576"/>
    </source>
</evidence>
<protein>
    <submittedName>
        <fullName evidence="3">AAA family ATPase</fullName>
    </submittedName>
</protein>
<dbReference type="PANTHER" id="PTHR32114">
    <property type="entry name" value="ABC TRANSPORTER ABCH.3"/>
    <property type="match status" value="1"/>
</dbReference>
<dbReference type="InterPro" id="IPR027417">
    <property type="entry name" value="P-loop_NTPase"/>
</dbReference>